<comment type="caution">
    <text evidence="2">The sequence shown here is derived from an EMBL/GenBank/DDBJ whole genome shotgun (WGS) entry which is preliminary data.</text>
</comment>
<dbReference type="InterPro" id="IPR043129">
    <property type="entry name" value="ATPase_NBD"/>
</dbReference>
<organism evidence="2 3">
    <name type="scientific">Peronospora destructor</name>
    <dbReference type="NCBI Taxonomy" id="86335"/>
    <lineage>
        <taxon>Eukaryota</taxon>
        <taxon>Sar</taxon>
        <taxon>Stramenopiles</taxon>
        <taxon>Oomycota</taxon>
        <taxon>Peronosporomycetes</taxon>
        <taxon>Peronosporales</taxon>
        <taxon>Peronosporaceae</taxon>
        <taxon>Peronospora</taxon>
    </lineage>
</organism>
<evidence type="ECO:0000313" key="2">
    <source>
        <dbReference type="EMBL" id="CAI5735734.1"/>
    </source>
</evidence>
<sequence>MKVVALDAGGATLKASVVASGVSPTVSILANHVASLSAHPSVMYMGRKLQELERQRAKLRYLRPVQRGYCVNWNVESELWTYVMSDELLKVKDPTEYSLVVTAPLLAPDSRE</sequence>
<dbReference type="Pfam" id="PF00022">
    <property type="entry name" value="Actin"/>
    <property type="match status" value="1"/>
</dbReference>
<evidence type="ECO:0000256" key="1">
    <source>
        <dbReference type="ARBA" id="ARBA00049360"/>
    </source>
</evidence>
<proteinExistence type="predicted"/>
<dbReference type="AlphaFoldDB" id="A0AAV0UFV2"/>
<evidence type="ECO:0000313" key="3">
    <source>
        <dbReference type="Proteomes" id="UP001162029"/>
    </source>
</evidence>
<accession>A0AAV0UFV2</accession>
<protein>
    <recommendedName>
        <fullName evidence="4">Actin-like protein</fullName>
    </recommendedName>
</protein>
<reference evidence="2" key="1">
    <citation type="submission" date="2022-12" db="EMBL/GenBank/DDBJ databases">
        <authorList>
            <person name="Webb A."/>
        </authorList>
    </citation>
    <scope>NUCLEOTIDE SEQUENCE</scope>
    <source>
        <strain evidence="2">Pd1</strain>
    </source>
</reference>
<keyword evidence="3" id="KW-1185">Reference proteome</keyword>
<name>A0AAV0UFV2_9STRA</name>
<dbReference type="Gene3D" id="3.30.420.40">
    <property type="match status" value="1"/>
</dbReference>
<dbReference type="Proteomes" id="UP001162029">
    <property type="component" value="Unassembled WGS sequence"/>
</dbReference>
<gene>
    <name evidence="2" type="ORF">PDE001_LOCUS6103</name>
</gene>
<dbReference type="InterPro" id="IPR004000">
    <property type="entry name" value="Actin"/>
</dbReference>
<dbReference type="SUPFAM" id="SSF53067">
    <property type="entry name" value="Actin-like ATPase domain"/>
    <property type="match status" value="1"/>
</dbReference>
<comment type="catalytic activity">
    <reaction evidence="1">
        <text>ATP + H2O = ADP + phosphate + H(+)</text>
        <dbReference type="Rhea" id="RHEA:13065"/>
        <dbReference type="ChEBI" id="CHEBI:15377"/>
        <dbReference type="ChEBI" id="CHEBI:15378"/>
        <dbReference type="ChEBI" id="CHEBI:30616"/>
        <dbReference type="ChEBI" id="CHEBI:43474"/>
        <dbReference type="ChEBI" id="CHEBI:456216"/>
    </reaction>
</comment>
<evidence type="ECO:0008006" key="4">
    <source>
        <dbReference type="Google" id="ProtNLM"/>
    </source>
</evidence>
<dbReference type="EMBL" id="CANTFM010001145">
    <property type="protein sequence ID" value="CAI5735734.1"/>
    <property type="molecule type" value="Genomic_DNA"/>
</dbReference>